<feature type="non-terminal residue" evidence="5">
    <location>
        <position position="194"/>
    </location>
</feature>
<keyword evidence="3" id="KW-0808">Transferase</keyword>
<dbReference type="EMBL" id="UINC01143023">
    <property type="protein sequence ID" value="SVD31714.1"/>
    <property type="molecule type" value="Genomic_DNA"/>
</dbReference>
<accession>A0A382UBP2</accession>
<dbReference type="SUPFAM" id="SSF53335">
    <property type="entry name" value="S-adenosyl-L-methionine-dependent methyltransferases"/>
    <property type="match status" value="1"/>
</dbReference>
<evidence type="ECO:0000256" key="2">
    <source>
        <dbReference type="ARBA" id="ARBA00022603"/>
    </source>
</evidence>
<dbReference type="InterPro" id="IPR029063">
    <property type="entry name" value="SAM-dependent_MTases_sf"/>
</dbReference>
<protein>
    <recommendedName>
        <fullName evidence="6">16S rRNA (Cytosine(1402)-N(4))-methyltransferase</fullName>
    </recommendedName>
</protein>
<sequence>MVTGHVPVLLEEVLEFLASSRGHAYLDLTFGGGGHTKALLERIPESTVVAADQDPDVAVRAEALQKTFSGRLRFEACNFAEMGMIQDTGFTGVLMDLGVSSDQLDEPSRGFSFREDAPMDMRMNPQQGLSAAEFLETASLEEIETALKDYGEEPRWRAVASAIVDARGTGVLGRTASFAELVEQHASRSAPGRR</sequence>
<name>A0A382UBP2_9ZZZZ</name>
<evidence type="ECO:0000313" key="5">
    <source>
        <dbReference type="EMBL" id="SVD31714.1"/>
    </source>
</evidence>
<reference evidence="5" key="1">
    <citation type="submission" date="2018-05" db="EMBL/GenBank/DDBJ databases">
        <authorList>
            <person name="Lanie J.A."/>
            <person name="Ng W.-L."/>
            <person name="Kazmierczak K.M."/>
            <person name="Andrzejewski T.M."/>
            <person name="Davidsen T.M."/>
            <person name="Wayne K.J."/>
            <person name="Tettelin H."/>
            <person name="Glass J.I."/>
            <person name="Rusch D."/>
            <person name="Podicherti R."/>
            <person name="Tsui H.-C.T."/>
            <person name="Winkler M.E."/>
        </authorList>
    </citation>
    <scope>NUCLEOTIDE SEQUENCE</scope>
</reference>
<keyword evidence="4" id="KW-0949">S-adenosyl-L-methionine</keyword>
<dbReference type="AlphaFoldDB" id="A0A382UBP2"/>
<evidence type="ECO:0008006" key="6">
    <source>
        <dbReference type="Google" id="ProtNLM"/>
    </source>
</evidence>
<evidence type="ECO:0000256" key="4">
    <source>
        <dbReference type="ARBA" id="ARBA00022691"/>
    </source>
</evidence>
<organism evidence="5">
    <name type="scientific">marine metagenome</name>
    <dbReference type="NCBI Taxonomy" id="408172"/>
    <lineage>
        <taxon>unclassified sequences</taxon>
        <taxon>metagenomes</taxon>
        <taxon>ecological metagenomes</taxon>
    </lineage>
</organism>
<dbReference type="GO" id="GO:0070475">
    <property type="term" value="P:rRNA base methylation"/>
    <property type="evidence" value="ECO:0007669"/>
    <property type="project" value="TreeGrafter"/>
</dbReference>
<gene>
    <name evidence="5" type="ORF">METZ01_LOCUS384568</name>
</gene>
<dbReference type="InterPro" id="IPR023397">
    <property type="entry name" value="SAM-dep_MeTrfase_MraW_recog"/>
</dbReference>
<dbReference type="PANTHER" id="PTHR11265">
    <property type="entry name" value="S-ADENOSYL-METHYLTRANSFERASE MRAW"/>
    <property type="match status" value="1"/>
</dbReference>
<evidence type="ECO:0000256" key="1">
    <source>
        <dbReference type="ARBA" id="ARBA00010396"/>
    </source>
</evidence>
<dbReference type="PANTHER" id="PTHR11265:SF0">
    <property type="entry name" value="12S RRNA N4-METHYLCYTIDINE METHYLTRANSFERASE"/>
    <property type="match status" value="1"/>
</dbReference>
<dbReference type="Gene3D" id="3.40.50.150">
    <property type="entry name" value="Vaccinia Virus protein VP39"/>
    <property type="match status" value="1"/>
</dbReference>
<keyword evidence="2" id="KW-0489">Methyltransferase</keyword>
<comment type="similarity">
    <text evidence="1">Belongs to the methyltransferase superfamily. RsmH family.</text>
</comment>
<dbReference type="InterPro" id="IPR002903">
    <property type="entry name" value="RsmH"/>
</dbReference>
<dbReference type="NCBIfam" id="TIGR00006">
    <property type="entry name" value="16S rRNA (cytosine(1402)-N(4))-methyltransferase RsmH"/>
    <property type="match status" value="1"/>
</dbReference>
<evidence type="ECO:0000256" key="3">
    <source>
        <dbReference type="ARBA" id="ARBA00022679"/>
    </source>
</evidence>
<proteinExistence type="inferred from homology"/>
<dbReference type="GO" id="GO:0071424">
    <property type="term" value="F:rRNA (cytosine-N4-)-methyltransferase activity"/>
    <property type="evidence" value="ECO:0007669"/>
    <property type="project" value="TreeGrafter"/>
</dbReference>
<dbReference type="Pfam" id="PF01795">
    <property type="entry name" value="Methyltransf_5"/>
    <property type="match status" value="1"/>
</dbReference>
<dbReference type="SUPFAM" id="SSF81799">
    <property type="entry name" value="Putative methyltransferase TM0872, insert domain"/>
    <property type="match status" value="1"/>
</dbReference>